<evidence type="ECO:0000256" key="2">
    <source>
        <dbReference type="SAM" id="Phobius"/>
    </source>
</evidence>
<evidence type="ECO:0000256" key="1">
    <source>
        <dbReference type="SAM" id="MobiDB-lite"/>
    </source>
</evidence>
<gene>
    <name evidence="4" type="ORF">G3I29_25060</name>
</gene>
<evidence type="ECO:0000313" key="5">
    <source>
        <dbReference type="Proteomes" id="UP000471293"/>
    </source>
</evidence>
<feature type="chain" id="PRO_5026974728" evidence="3">
    <location>
        <begin position="37"/>
        <end position="596"/>
    </location>
</feature>
<reference evidence="4 5" key="1">
    <citation type="submission" date="2020-01" db="EMBL/GenBank/DDBJ databases">
        <title>Insect and environment-associated Actinomycetes.</title>
        <authorList>
            <person name="Currrie C."/>
            <person name="Chevrette M."/>
            <person name="Carlson C."/>
            <person name="Stubbendieck R."/>
            <person name="Wendt-Pienkowski E."/>
        </authorList>
    </citation>
    <scope>NUCLEOTIDE SEQUENCE [LARGE SCALE GENOMIC DNA]</scope>
    <source>
        <strain evidence="4 5">SID11342</strain>
    </source>
</reference>
<comment type="caution">
    <text evidence="4">The sequence shown here is derived from an EMBL/GenBank/DDBJ whole genome shotgun (WGS) entry which is preliminary data.</text>
</comment>
<feature type="compositionally biased region" description="Low complexity" evidence="1">
    <location>
        <begin position="526"/>
        <end position="549"/>
    </location>
</feature>
<feature type="region of interest" description="Disordered" evidence="1">
    <location>
        <begin position="460"/>
        <end position="558"/>
    </location>
</feature>
<feature type="signal peptide" evidence="3">
    <location>
        <begin position="1"/>
        <end position="36"/>
    </location>
</feature>
<dbReference type="Proteomes" id="UP000471293">
    <property type="component" value="Unassembled WGS sequence"/>
</dbReference>
<keyword evidence="2" id="KW-0812">Transmembrane</keyword>
<dbReference type="EMBL" id="JAAGLQ010000539">
    <property type="protein sequence ID" value="NEA18715.1"/>
    <property type="molecule type" value="Genomic_DNA"/>
</dbReference>
<sequence>MTRMSPRTAPLRTTGALAVTGLLAAGSLAVGAPAHAADPVFTLGGPAETAVRPYPVTGPPRASSLEITVHHPDTGQEGTGYEGEVTYTLDLGGIEGVAVLSPAEDTGADCRIDGATAVCHTHGVRPGLGGVAGFALTAAEGGADGATGTIEVTGSADGAVFVPFTTRVTVGGPDLVMKRLPFERRLRPGDVQPAPITFSNRGTRAADGVLLTLRYSRGLEIPERYGNCVYDAEAGEEPFDAFAWSTALCSVEGSFEPGATYTLGVPLSVRAGPHAYTDTFVYGVTEDAPARTARRAGAALHRGTGPELTLSKVTAVATRGADLDPSDNQREADFRTENTADFVAVGGTGTGAAGERVTARIGYRNDGPAWIGHLRSGESVATLDFTVPEGAEVTAKPPSCRGVTAGGGPREDQLGAPRYVCDSSTTVRDGAEATLPFELKITEAFPGAVGTVRVRGPRLSAPELPFDPEPANDTALWVLNGDGGPGTGDTGGTKGSTGGGASGSNGGSTGGSTGQGAGGSTGGDTAGSASGTTGGASSSVTAGSVTAGTSGPGPSGTGGALASTGTAVLTLFGGAAAALAAGGVLYVTARRRASHR</sequence>
<evidence type="ECO:0000313" key="4">
    <source>
        <dbReference type="EMBL" id="NEA18715.1"/>
    </source>
</evidence>
<keyword evidence="2" id="KW-0472">Membrane</keyword>
<name>A0A6N9UCN6_STRHA</name>
<feature type="compositionally biased region" description="Gly residues" evidence="1">
    <location>
        <begin position="481"/>
        <end position="525"/>
    </location>
</feature>
<keyword evidence="2" id="KW-1133">Transmembrane helix</keyword>
<organism evidence="4 5">
    <name type="scientific">Streptomyces halstedii</name>
    <dbReference type="NCBI Taxonomy" id="1944"/>
    <lineage>
        <taxon>Bacteria</taxon>
        <taxon>Bacillati</taxon>
        <taxon>Actinomycetota</taxon>
        <taxon>Actinomycetes</taxon>
        <taxon>Kitasatosporales</taxon>
        <taxon>Streptomycetaceae</taxon>
        <taxon>Streptomyces</taxon>
    </lineage>
</organism>
<keyword evidence="3" id="KW-0732">Signal</keyword>
<evidence type="ECO:0000256" key="3">
    <source>
        <dbReference type="SAM" id="SignalP"/>
    </source>
</evidence>
<accession>A0A6N9UCN6</accession>
<dbReference type="AlphaFoldDB" id="A0A6N9UCN6"/>
<dbReference type="RefSeq" id="WP_164347802.1">
    <property type="nucleotide sequence ID" value="NZ_JAAGLQ010000539.1"/>
</dbReference>
<proteinExistence type="predicted"/>
<protein>
    <submittedName>
        <fullName evidence="4">Peptidase</fullName>
    </submittedName>
</protein>
<feature type="transmembrane region" description="Helical" evidence="2">
    <location>
        <begin position="567"/>
        <end position="589"/>
    </location>
</feature>